<evidence type="ECO:0000313" key="8">
    <source>
        <dbReference type="Proteomes" id="UP000247005"/>
    </source>
</evidence>
<feature type="binding site" evidence="3">
    <location>
        <position position="261"/>
    </location>
    <ligand>
        <name>a divalent metal cation</name>
        <dbReference type="ChEBI" id="CHEBI:60240"/>
    </ligand>
</feature>
<keyword evidence="3" id="KW-0479">Metal-binding</keyword>
<dbReference type="Proteomes" id="UP000237073">
    <property type="component" value="Unassembled WGS sequence"/>
</dbReference>
<evidence type="ECO:0000256" key="2">
    <source>
        <dbReference type="PIRSR" id="PIRSR605511-1"/>
    </source>
</evidence>
<feature type="binding site" evidence="3">
    <location>
        <position position="155"/>
    </location>
    <ligand>
        <name>substrate</name>
    </ligand>
</feature>
<dbReference type="InterPro" id="IPR005511">
    <property type="entry name" value="SMP-30"/>
</dbReference>
<evidence type="ECO:0000313" key="7">
    <source>
        <dbReference type="Proteomes" id="UP000237073"/>
    </source>
</evidence>
<dbReference type="Gene3D" id="2.120.10.30">
    <property type="entry name" value="TolB, C-terminal domain"/>
    <property type="match status" value="1"/>
</dbReference>
<comment type="caution">
    <text evidence="6">The sequence shown here is derived from an EMBL/GenBank/DDBJ whole genome shotgun (WGS) entry which is preliminary data.</text>
</comment>
<evidence type="ECO:0000256" key="3">
    <source>
        <dbReference type="PIRSR" id="PIRSR605511-2"/>
    </source>
</evidence>
<name>A0A2P5GPY0_9ENTR</name>
<dbReference type="InterPro" id="IPR006311">
    <property type="entry name" value="TAT_signal"/>
</dbReference>
<gene>
    <name evidence="6" type="ORF">CHU32_13060</name>
    <name evidence="5" type="ORF">CHU33_10135</name>
</gene>
<protein>
    <submittedName>
        <fullName evidence="6">Gluconolactonase</fullName>
    </submittedName>
</protein>
<dbReference type="InterPro" id="IPR051262">
    <property type="entry name" value="SMP-30/CGR1_Lactonase"/>
</dbReference>
<sequence length="338" mass="37259">MATSRRELLKLSGLATATLLLSQKSIAGWAPSGRYPDPRLAAVDDTFRKYMVASAKVEQIATGFRWAEGPVWFGDMQMLLWSDIPNNAIMRWDEISGETSVFRRPANNANGHARDRQGRLISCEHDTRRVTRTEYDGTITVLADSFEGKPLNSPNDIVVKSDGSIWFTDPPFGITGFYEGHKAEPQLPQNVYRLDPASRKLEVVLGDVKGPNGLCFSPDEKILYVVESRATPNRLILAYDVVNSALQNKRVHIDCGGGTADGIACDVDGNLWCGWGTGTEELDGVRVFNVQGKHIGTVQLPERCANLCFGGEQRNRLFMASSTSIYSLFVNTQGAKLI</sequence>
<dbReference type="InterPro" id="IPR011042">
    <property type="entry name" value="6-blade_b-propeller_TolB-like"/>
</dbReference>
<dbReference type="SUPFAM" id="SSF63829">
    <property type="entry name" value="Calcium-dependent phosphotriesterase"/>
    <property type="match status" value="1"/>
</dbReference>
<reference evidence="7 8" key="1">
    <citation type="submission" date="2018-01" db="EMBL/GenBank/DDBJ databases">
        <title>Superficieibacter electus gen. nov., sp. nov., an extended-spectrum beta-lactamase possessing member of the Enterobacteriaceae family, isolated from intensive care unit surfaces.</title>
        <authorList>
            <person name="Potter R.F."/>
            <person name="D'Souza A.W."/>
        </authorList>
    </citation>
    <scope>NUCLEOTIDE SEQUENCE [LARGE SCALE GENOMIC DNA]</scope>
    <source>
        <strain evidence="6 8">BP-1</strain>
        <strain evidence="5 7">BP-2</strain>
    </source>
</reference>
<dbReference type="Proteomes" id="UP000247005">
    <property type="component" value="Unassembled WGS sequence"/>
</dbReference>
<dbReference type="GO" id="GO:0046872">
    <property type="term" value="F:metal ion binding"/>
    <property type="evidence" value="ECO:0007669"/>
    <property type="project" value="UniProtKB-KW"/>
</dbReference>
<proteinExistence type="predicted"/>
<organism evidence="6 8">
    <name type="scientific">Superficieibacter electus</name>
    <dbReference type="NCBI Taxonomy" id="2022662"/>
    <lineage>
        <taxon>Bacteria</taxon>
        <taxon>Pseudomonadati</taxon>
        <taxon>Pseudomonadota</taxon>
        <taxon>Gammaproteobacteria</taxon>
        <taxon>Enterobacterales</taxon>
        <taxon>Enterobacteriaceae</taxon>
        <taxon>Superficieibacter</taxon>
    </lineage>
</organism>
<dbReference type="EMBL" id="PQGE01000007">
    <property type="protein sequence ID" value="POP45338.1"/>
    <property type="molecule type" value="Genomic_DNA"/>
</dbReference>
<feature type="binding site" evidence="3">
    <location>
        <position position="68"/>
    </location>
    <ligand>
        <name>a divalent metal cation</name>
        <dbReference type="ChEBI" id="CHEBI:60240"/>
    </ligand>
</feature>
<dbReference type="EMBL" id="PQGD01000009">
    <property type="protein sequence ID" value="POP48621.1"/>
    <property type="molecule type" value="Genomic_DNA"/>
</dbReference>
<dbReference type="RefSeq" id="WP_103675955.1">
    <property type="nucleotide sequence ID" value="NZ_PQGD01000009.1"/>
</dbReference>
<keyword evidence="3" id="KW-0862">Zinc</keyword>
<dbReference type="OrthoDB" id="241638at2"/>
<feature type="active site" description="Proton donor/acceptor" evidence="2">
    <location>
        <position position="261"/>
    </location>
</feature>
<feature type="binding site" evidence="3">
    <location>
        <position position="212"/>
    </location>
    <ligand>
        <name>a divalent metal cation</name>
        <dbReference type="ChEBI" id="CHEBI:60240"/>
    </ligand>
</feature>
<dbReference type="PRINTS" id="PR01790">
    <property type="entry name" value="SMP30FAMILY"/>
</dbReference>
<accession>A0A2P5GPY0</accession>
<dbReference type="PANTHER" id="PTHR47572">
    <property type="entry name" value="LIPOPROTEIN-RELATED"/>
    <property type="match status" value="1"/>
</dbReference>
<evidence type="ECO:0000313" key="5">
    <source>
        <dbReference type="EMBL" id="POP45338.1"/>
    </source>
</evidence>
<keyword evidence="1" id="KW-0378">Hydrolase</keyword>
<evidence type="ECO:0000259" key="4">
    <source>
        <dbReference type="Pfam" id="PF08450"/>
    </source>
</evidence>
<dbReference type="AlphaFoldDB" id="A0A2P5GPY0"/>
<keyword evidence="7" id="KW-1185">Reference proteome</keyword>
<dbReference type="PANTHER" id="PTHR47572:SF4">
    <property type="entry name" value="LACTONASE DRP35"/>
    <property type="match status" value="1"/>
</dbReference>
<feature type="domain" description="SMP-30/Gluconolactonase/LRE-like region" evidence="4">
    <location>
        <begin position="66"/>
        <end position="322"/>
    </location>
</feature>
<evidence type="ECO:0000313" key="6">
    <source>
        <dbReference type="EMBL" id="POP48621.1"/>
    </source>
</evidence>
<comment type="cofactor">
    <cofactor evidence="3">
        <name>Zn(2+)</name>
        <dbReference type="ChEBI" id="CHEBI:29105"/>
    </cofactor>
    <text evidence="3">Binds 1 divalent metal cation per subunit.</text>
</comment>
<dbReference type="GO" id="GO:0016787">
    <property type="term" value="F:hydrolase activity"/>
    <property type="evidence" value="ECO:0007669"/>
    <property type="project" value="UniProtKB-KW"/>
</dbReference>
<dbReference type="Pfam" id="PF08450">
    <property type="entry name" value="SGL"/>
    <property type="match status" value="1"/>
</dbReference>
<evidence type="ECO:0000256" key="1">
    <source>
        <dbReference type="ARBA" id="ARBA00022801"/>
    </source>
</evidence>
<dbReference type="InterPro" id="IPR013658">
    <property type="entry name" value="SGL"/>
</dbReference>
<dbReference type="PROSITE" id="PS51318">
    <property type="entry name" value="TAT"/>
    <property type="match status" value="1"/>
</dbReference>